<evidence type="ECO:0000313" key="6">
    <source>
        <dbReference type="EMBL" id="MFC4298446.1"/>
    </source>
</evidence>
<reference evidence="7" key="1">
    <citation type="journal article" date="2019" name="Int. J. Syst. Evol. Microbiol.">
        <title>The Global Catalogue of Microorganisms (GCM) 10K type strain sequencing project: providing services to taxonomists for standard genome sequencing and annotation.</title>
        <authorList>
            <consortium name="The Broad Institute Genomics Platform"/>
            <consortium name="The Broad Institute Genome Sequencing Center for Infectious Disease"/>
            <person name="Wu L."/>
            <person name="Ma J."/>
        </authorList>
    </citation>
    <scope>NUCLEOTIDE SEQUENCE [LARGE SCALE GENOMIC DNA]</scope>
    <source>
        <strain evidence="7">CGMCC 1.19029</strain>
    </source>
</reference>
<comment type="caution">
    <text evidence="6">The sequence shown here is derived from an EMBL/GenBank/DDBJ whole genome shotgun (WGS) entry which is preliminary data.</text>
</comment>
<keyword evidence="3" id="KW-0812">Transmembrane</keyword>
<dbReference type="RefSeq" id="WP_376813009.1">
    <property type="nucleotide sequence ID" value="NZ_JBHSDY010000006.1"/>
</dbReference>
<name>A0ABV8RYH1_9BURK</name>
<dbReference type="Pfam" id="PF25800">
    <property type="entry name" value="FimV_N"/>
    <property type="match status" value="1"/>
</dbReference>
<keyword evidence="3" id="KW-0472">Membrane</keyword>
<dbReference type="InterPro" id="IPR057840">
    <property type="entry name" value="FimV_N"/>
</dbReference>
<accession>A0ABV8RYH1</accession>
<keyword evidence="7" id="KW-1185">Reference proteome</keyword>
<feature type="signal peptide" evidence="4">
    <location>
        <begin position="1"/>
        <end position="41"/>
    </location>
</feature>
<evidence type="ECO:0000256" key="3">
    <source>
        <dbReference type="SAM" id="Phobius"/>
    </source>
</evidence>
<evidence type="ECO:0000256" key="2">
    <source>
        <dbReference type="SAM" id="MobiDB-lite"/>
    </source>
</evidence>
<feature type="compositionally biased region" description="Low complexity" evidence="2">
    <location>
        <begin position="318"/>
        <end position="330"/>
    </location>
</feature>
<feature type="chain" id="PRO_5046791754" evidence="4">
    <location>
        <begin position="42"/>
        <end position="568"/>
    </location>
</feature>
<evidence type="ECO:0000256" key="1">
    <source>
        <dbReference type="SAM" id="Coils"/>
    </source>
</evidence>
<dbReference type="Gene3D" id="3.10.350.10">
    <property type="entry name" value="LysM domain"/>
    <property type="match status" value="1"/>
</dbReference>
<feature type="coiled-coil region" evidence="1">
    <location>
        <begin position="338"/>
        <end position="365"/>
    </location>
</feature>
<protein>
    <submittedName>
        <fullName evidence="6">FimV family protein</fullName>
    </submittedName>
</protein>
<dbReference type="InterPro" id="IPR036779">
    <property type="entry name" value="LysM_dom_sf"/>
</dbReference>
<feature type="domain" description="FimV N-terminal" evidence="5">
    <location>
        <begin position="44"/>
        <end position="141"/>
    </location>
</feature>
<dbReference type="InterPro" id="IPR020012">
    <property type="entry name" value="LysM_FimV"/>
</dbReference>
<feature type="compositionally biased region" description="Low complexity" evidence="2">
    <location>
        <begin position="392"/>
        <end position="487"/>
    </location>
</feature>
<evidence type="ECO:0000259" key="5">
    <source>
        <dbReference type="Pfam" id="PF25800"/>
    </source>
</evidence>
<feature type="region of interest" description="Disordered" evidence="2">
    <location>
        <begin position="392"/>
        <end position="496"/>
    </location>
</feature>
<dbReference type="NCBIfam" id="TIGR03505">
    <property type="entry name" value="FimV_core"/>
    <property type="match status" value="1"/>
</dbReference>
<dbReference type="EMBL" id="JBHSDY010000006">
    <property type="protein sequence ID" value="MFC4298446.1"/>
    <property type="molecule type" value="Genomic_DNA"/>
</dbReference>
<feature type="region of interest" description="Disordered" evidence="2">
    <location>
        <begin position="281"/>
        <end position="337"/>
    </location>
</feature>
<feature type="compositionally biased region" description="Low complexity" evidence="2">
    <location>
        <begin position="281"/>
        <end position="292"/>
    </location>
</feature>
<dbReference type="Proteomes" id="UP001595756">
    <property type="component" value="Unassembled WGS sequence"/>
</dbReference>
<proteinExistence type="predicted"/>
<evidence type="ECO:0000313" key="7">
    <source>
        <dbReference type="Proteomes" id="UP001595756"/>
    </source>
</evidence>
<keyword evidence="1" id="KW-0175">Coiled coil</keyword>
<keyword evidence="4" id="KW-0732">Signal</keyword>
<organism evidence="6 7">
    <name type="scientific">Castellaniella hirudinis</name>
    <dbReference type="NCBI Taxonomy" id="1144617"/>
    <lineage>
        <taxon>Bacteria</taxon>
        <taxon>Pseudomonadati</taxon>
        <taxon>Pseudomonadota</taxon>
        <taxon>Betaproteobacteria</taxon>
        <taxon>Burkholderiales</taxon>
        <taxon>Alcaligenaceae</taxon>
        <taxon>Castellaniella</taxon>
    </lineage>
</organism>
<evidence type="ECO:0000256" key="4">
    <source>
        <dbReference type="SAM" id="SignalP"/>
    </source>
</evidence>
<sequence>MKNGATRDLSNPTRVARRLPTGRLTAGALALAFLAGGAAQAATFGHARLASGAGEPLLILVPVSGLTEADLKALSARPAPAADWAQAGLTPPVPLDSLSVSVGDDVRAGGRRVLRIGSGQAFTGNLADLLLDVHTATGEQRYQVSLVAPEPARAAAASAAAQPAAGQGASSTTVGAAASHASTRRVPAGAIAVRPGDTMFAIGRRHAVDGVSIYQLMMALQRANPQAFIHDNVNLVRAGASLAVPDINDMLSISDAEARRQFQAQAAAFARMRGRLAGASAATDAGQAATGTVSQDDSRAHAQPAAAAGDHLRLSESGAKGQGADAAADARTARGHALKDTEARVDQLEGNVKNLNQALQSQGEAARNAAAQGVEVIGQSIHQIANAISEASQEAAAQADETDSAGGASGASSAGASGAAGANAAAPGASGANGAPGAQAAGGAASGSGAAAAGGASSTASSGAGAAASSAGSPSAAAGADSAAQAAEPQPSERTQHRVSWLQDHLLGVMTGLLALIVLIIAWLLRRANAARDEADASPRVTEAMVRERIQDVDLNLEPGESRPPQQH</sequence>
<gene>
    <name evidence="6" type="ORF">ACFO0J_10380</name>
</gene>
<feature type="transmembrane region" description="Helical" evidence="3">
    <location>
        <begin position="506"/>
        <end position="525"/>
    </location>
</feature>
<keyword evidence="3" id="KW-1133">Transmembrane helix</keyword>